<dbReference type="Gene3D" id="3.30.70.1290">
    <property type="entry name" value="Transposase IS200-like"/>
    <property type="match status" value="1"/>
</dbReference>
<keyword evidence="3" id="KW-1185">Reference proteome</keyword>
<dbReference type="InterPro" id="IPR036515">
    <property type="entry name" value="Transposase_17_sf"/>
</dbReference>
<proteinExistence type="predicted"/>
<name>A0A6M1T8B0_9BACT</name>
<dbReference type="InterPro" id="IPR002686">
    <property type="entry name" value="Transposase_17"/>
</dbReference>
<dbReference type="InterPro" id="IPR052715">
    <property type="entry name" value="RAYT_transposase"/>
</dbReference>
<protein>
    <submittedName>
        <fullName evidence="2">Transposase</fullName>
    </submittedName>
</protein>
<feature type="domain" description="Transposase IS200-like" evidence="1">
    <location>
        <begin position="5"/>
        <end position="143"/>
    </location>
</feature>
<accession>A0A6M1T8B0</accession>
<dbReference type="RefSeq" id="WP_165271518.1">
    <property type="nucleotide sequence ID" value="NZ_JAALLS010000077.1"/>
</dbReference>
<dbReference type="SUPFAM" id="SSF143422">
    <property type="entry name" value="Transposase IS200-like"/>
    <property type="match status" value="1"/>
</dbReference>
<evidence type="ECO:0000313" key="3">
    <source>
        <dbReference type="Proteomes" id="UP000479132"/>
    </source>
</evidence>
<dbReference type="NCBIfam" id="NF047646">
    <property type="entry name" value="REP_Tyr_transpos"/>
    <property type="match status" value="1"/>
</dbReference>
<evidence type="ECO:0000259" key="1">
    <source>
        <dbReference type="SMART" id="SM01321"/>
    </source>
</evidence>
<dbReference type="PANTHER" id="PTHR36966:SF1">
    <property type="entry name" value="REP-ASSOCIATED TYROSINE TRANSPOSASE"/>
    <property type="match status" value="1"/>
</dbReference>
<dbReference type="GO" id="GO:0004803">
    <property type="term" value="F:transposase activity"/>
    <property type="evidence" value="ECO:0007669"/>
    <property type="project" value="InterPro"/>
</dbReference>
<dbReference type="PANTHER" id="PTHR36966">
    <property type="entry name" value="REP-ASSOCIATED TYROSINE TRANSPOSASE"/>
    <property type="match status" value="1"/>
</dbReference>
<organism evidence="2 3">
    <name type="scientific">Fodinibius halophilus</name>
    <dbReference type="NCBI Taxonomy" id="1736908"/>
    <lineage>
        <taxon>Bacteria</taxon>
        <taxon>Pseudomonadati</taxon>
        <taxon>Balneolota</taxon>
        <taxon>Balneolia</taxon>
        <taxon>Balneolales</taxon>
        <taxon>Balneolaceae</taxon>
        <taxon>Fodinibius</taxon>
    </lineage>
</organism>
<dbReference type="EMBL" id="JAALLS010000077">
    <property type="protein sequence ID" value="NGP90299.1"/>
    <property type="molecule type" value="Genomic_DNA"/>
</dbReference>
<dbReference type="SMART" id="SM01321">
    <property type="entry name" value="Y1_Tnp"/>
    <property type="match status" value="1"/>
</dbReference>
<reference evidence="2 3" key="1">
    <citation type="submission" date="2020-02" db="EMBL/GenBank/DDBJ databases">
        <title>Aliifodinibius halophilus 2W32, complete genome.</title>
        <authorList>
            <person name="Li Y."/>
            <person name="Wu S."/>
        </authorList>
    </citation>
    <scope>NUCLEOTIDE SEQUENCE [LARGE SCALE GENOMIC DNA]</scope>
    <source>
        <strain evidence="2 3">2W32</strain>
    </source>
</reference>
<dbReference type="GO" id="GO:0043565">
    <property type="term" value="F:sequence-specific DNA binding"/>
    <property type="evidence" value="ECO:0007669"/>
    <property type="project" value="TreeGrafter"/>
</dbReference>
<comment type="caution">
    <text evidence="2">The sequence shown here is derived from an EMBL/GenBank/DDBJ whole genome shotgun (WGS) entry which is preliminary data.</text>
</comment>
<dbReference type="Proteomes" id="UP000479132">
    <property type="component" value="Unassembled WGS sequence"/>
</dbReference>
<gene>
    <name evidence="2" type="ORF">G3569_18240</name>
</gene>
<dbReference type="AlphaFoldDB" id="A0A6M1T8B0"/>
<dbReference type="GO" id="GO:0006313">
    <property type="term" value="P:DNA transposition"/>
    <property type="evidence" value="ECO:0007669"/>
    <property type="project" value="InterPro"/>
</dbReference>
<evidence type="ECO:0000313" key="2">
    <source>
        <dbReference type="EMBL" id="NGP90299.1"/>
    </source>
</evidence>
<sequence length="179" mass="21173">MKIFKEVSLYFITSTVTAWYPVFTSDGYFDIVIESLKYCRENKGLKIYAYVIMLNHIHLIVSTDKEDIQELSNTIRDFKRFTSRQLTKCLENDGGKVALDLFKRAAAEDGRDNRYRLWQAGFHPKTILRESFCRQKFDYIHQNPVRKGYVLKPEYWYYSSAGYYGDAVNIPLRVDNIFE</sequence>
<dbReference type="Pfam" id="PF01797">
    <property type="entry name" value="Y1_Tnp"/>
    <property type="match status" value="1"/>
</dbReference>